<evidence type="ECO:0000256" key="1">
    <source>
        <dbReference type="SAM" id="MobiDB-lite"/>
    </source>
</evidence>
<feature type="compositionally biased region" description="Basic and acidic residues" evidence="1">
    <location>
        <begin position="52"/>
        <end position="62"/>
    </location>
</feature>
<feature type="compositionally biased region" description="Basic and acidic residues" evidence="1">
    <location>
        <begin position="23"/>
        <end position="33"/>
    </location>
</feature>
<dbReference type="EMBL" id="LCTW02000142">
    <property type="protein sequence ID" value="KXX77891.1"/>
    <property type="molecule type" value="Genomic_DNA"/>
</dbReference>
<feature type="region of interest" description="Disordered" evidence="1">
    <location>
        <begin position="115"/>
        <end position="264"/>
    </location>
</feature>
<sequence length="643" mass="69630">MARAPKYIGAFKDAFMATKRPKDRNSDSNDFRETFTSSPATVEPPNQLGSGEADKHLDKTPKIDSANIQVDGSVRPNEGLPQACTADLSLLFALPEPTSTEIEDLSEADDGVGLAENIPKTSATGLPSSRPQPTLTLSEAENLGEVDDSVELGVSTSKTPTTDSPLPVPKPTLSRDETLNEIADSVGLGENTLKTSTTDSFPPLPESTSSEVWNVGDVLSPSTPGRSNPSKEPESGLDSKSEEAAEANWNNEAEGQPLESYSPSSRIREWCENISRIPQEELSQPETVLTQENQSSGELQSLSTNNDIKENPSYSGHSNGSSSHSSGKPNGKTPDEPQGQAGQNADELQEQSDDPPGARSERIRRLALTVVTSTQSGRKSRLMEWGSQWLRFFISNSDQAPSFARASSSPWAFSDHAQNFKAATGDQRRLIEAQLGRNLTDEEASHLYGILGGLKPTVQAQLDEHTRQLADLSEQLKALRRQNAELRATVKNLQTHFIPSPQNQECQPDAALEQEEEPRTPARPTGEEKNGKKKKKEEKAEREEDANPLLDPFLAVLALLMLFGTVTSAMVHSQRLAGGAYGPYVNGGYNGLGSVAVLDSWTSFWTMALAGAWLGASAVLHLGAGHGQEIAKWLLLLAEWWPF</sequence>
<dbReference type="AlphaFoldDB" id="A0A175W367"/>
<organism evidence="2 3">
    <name type="scientific">Madurella mycetomatis</name>
    <dbReference type="NCBI Taxonomy" id="100816"/>
    <lineage>
        <taxon>Eukaryota</taxon>
        <taxon>Fungi</taxon>
        <taxon>Dikarya</taxon>
        <taxon>Ascomycota</taxon>
        <taxon>Pezizomycotina</taxon>
        <taxon>Sordariomycetes</taxon>
        <taxon>Sordariomycetidae</taxon>
        <taxon>Sordariales</taxon>
        <taxon>Sordariales incertae sedis</taxon>
        <taxon>Madurella</taxon>
    </lineage>
</organism>
<feature type="compositionally biased region" description="Polar residues" evidence="1">
    <location>
        <begin position="154"/>
        <end position="164"/>
    </location>
</feature>
<comment type="caution">
    <text evidence="2">The sequence shown here is derived from an EMBL/GenBank/DDBJ whole genome shotgun (WGS) entry which is preliminary data.</text>
</comment>
<evidence type="ECO:0000313" key="2">
    <source>
        <dbReference type="EMBL" id="KXX77891.1"/>
    </source>
</evidence>
<accession>A0A175W367</accession>
<feature type="compositionally biased region" description="Polar residues" evidence="1">
    <location>
        <begin position="192"/>
        <end position="212"/>
    </location>
</feature>
<dbReference type="VEuPathDB" id="FungiDB:MMYC01_205787"/>
<feature type="compositionally biased region" description="Polar residues" evidence="1">
    <location>
        <begin position="281"/>
        <end position="306"/>
    </location>
</feature>
<evidence type="ECO:0000313" key="3">
    <source>
        <dbReference type="Proteomes" id="UP000078237"/>
    </source>
</evidence>
<dbReference type="OrthoDB" id="4583668at2759"/>
<protein>
    <submittedName>
        <fullName evidence="2">Uncharacterized protein</fullName>
    </submittedName>
</protein>
<dbReference type="Proteomes" id="UP000078237">
    <property type="component" value="Unassembled WGS sequence"/>
</dbReference>
<feature type="compositionally biased region" description="Basic and acidic residues" evidence="1">
    <location>
        <begin position="517"/>
        <end position="530"/>
    </location>
</feature>
<feature type="compositionally biased region" description="Polar residues" evidence="1">
    <location>
        <begin position="495"/>
        <end position="506"/>
    </location>
</feature>
<feature type="region of interest" description="Disordered" evidence="1">
    <location>
        <begin position="17"/>
        <end position="81"/>
    </location>
</feature>
<reference evidence="2 3" key="1">
    <citation type="journal article" date="2016" name="Genome Announc.">
        <title>Genome Sequence of Madurella mycetomatis mm55, Isolated from a Human Mycetoma Case in Sudan.</title>
        <authorList>
            <person name="Smit S."/>
            <person name="Derks M.F."/>
            <person name="Bervoets S."/>
            <person name="Fahal A."/>
            <person name="van Leeuwen W."/>
            <person name="van Belkum A."/>
            <person name="van de Sande W.W."/>
        </authorList>
    </citation>
    <scope>NUCLEOTIDE SEQUENCE [LARGE SCALE GENOMIC DNA]</scope>
    <source>
        <strain evidence="3">mm55</strain>
    </source>
</reference>
<feature type="region of interest" description="Disordered" evidence="1">
    <location>
        <begin position="495"/>
        <end position="545"/>
    </location>
</feature>
<feature type="region of interest" description="Disordered" evidence="1">
    <location>
        <begin position="278"/>
        <end position="365"/>
    </location>
</feature>
<proteinExistence type="predicted"/>
<feature type="compositionally biased region" description="Polar residues" evidence="1">
    <location>
        <begin position="119"/>
        <end position="139"/>
    </location>
</feature>
<feature type="compositionally biased region" description="Basic and acidic residues" evidence="1">
    <location>
        <begin position="229"/>
        <end position="243"/>
    </location>
</feature>
<feature type="compositionally biased region" description="Low complexity" evidence="1">
    <location>
        <begin position="312"/>
        <end position="332"/>
    </location>
</feature>
<name>A0A175W367_9PEZI</name>
<keyword evidence="3" id="KW-1185">Reference proteome</keyword>
<gene>
    <name evidence="2" type="ORF">MMYC01_205787</name>
</gene>